<dbReference type="VEuPathDB" id="VectorBase:ISCP_028772"/>
<dbReference type="HOGENOM" id="CLU_2064049_0_0_1"/>
<dbReference type="InParanoid" id="B7Q8T9"/>
<dbReference type="PaxDb" id="6945-B7Q8T9"/>
<name>B7Q8T9_IXOSC</name>
<sequence length="119" mass="13322">MKTAAFHIRLLDSLISKYGGYFDNCLKMVALMIASLSGLPISANYFLNLGPAQIDGLLRHIWIAAEHLVSVLAESRDFCIMVLTLDVPEDLWCGYQLMLTTLMDYVVDCDGMTRKCLTL</sequence>
<dbReference type="EMBL" id="ABJB010013901">
    <property type="status" value="NOT_ANNOTATED_CDS"/>
    <property type="molecule type" value="Genomic_DNA"/>
</dbReference>
<gene>
    <name evidence="1" type="ORF">IscW_ISCW021141</name>
</gene>
<dbReference type="EMBL" id="DS886054">
    <property type="protein sequence ID" value="EEC15261.1"/>
    <property type="molecule type" value="Genomic_DNA"/>
</dbReference>
<reference evidence="1 3" key="1">
    <citation type="submission" date="2008-03" db="EMBL/GenBank/DDBJ databases">
        <title>Annotation of Ixodes scapularis.</title>
        <authorList>
            <consortium name="Ixodes scapularis Genome Project Consortium"/>
            <person name="Caler E."/>
            <person name="Hannick L.I."/>
            <person name="Bidwell S."/>
            <person name="Joardar V."/>
            <person name="Thiagarajan M."/>
            <person name="Amedeo P."/>
            <person name="Galinsky K.J."/>
            <person name="Schobel S."/>
            <person name="Inman J."/>
            <person name="Hostetler J."/>
            <person name="Miller J."/>
            <person name="Hammond M."/>
            <person name="Megy K."/>
            <person name="Lawson D."/>
            <person name="Kodira C."/>
            <person name="Sutton G."/>
            <person name="Meyer J."/>
            <person name="Hill C.A."/>
            <person name="Birren B."/>
            <person name="Nene V."/>
            <person name="Collins F."/>
            <person name="Alarcon-Chaidez F."/>
            <person name="Wikel S."/>
            <person name="Strausberg R."/>
        </authorList>
    </citation>
    <scope>NUCLEOTIDE SEQUENCE [LARGE SCALE GENOMIC DNA]</scope>
    <source>
        <strain evidence="3">Wikel</strain>
        <strain evidence="1">Wikel colony</strain>
    </source>
</reference>
<evidence type="ECO:0000313" key="3">
    <source>
        <dbReference type="Proteomes" id="UP000001555"/>
    </source>
</evidence>
<organism>
    <name type="scientific">Ixodes scapularis</name>
    <name type="common">Black-legged tick</name>
    <name type="synonym">Deer tick</name>
    <dbReference type="NCBI Taxonomy" id="6945"/>
    <lineage>
        <taxon>Eukaryota</taxon>
        <taxon>Metazoa</taxon>
        <taxon>Ecdysozoa</taxon>
        <taxon>Arthropoda</taxon>
        <taxon>Chelicerata</taxon>
        <taxon>Arachnida</taxon>
        <taxon>Acari</taxon>
        <taxon>Parasitiformes</taxon>
        <taxon>Ixodida</taxon>
        <taxon>Ixodoidea</taxon>
        <taxon>Ixodidae</taxon>
        <taxon>Ixodinae</taxon>
        <taxon>Ixodes</taxon>
    </lineage>
</organism>
<keyword evidence="3" id="KW-1185">Reference proteome</keyword>
<dbReference type="EnsemblMetazoa" id="ISCW021141-RA">
    <property type="protein sequence ID" value="ISCW021141-PA"/>
    <property type="gene ID" value="ISCW021141"/>
</dbReference>
<reference evidence="2" key="2">
    <citation type="submission" date="2020-05" db="UniProtKB">
        <authorList>
            <consortium name="EnsemblMetazoa"/>
        </authorList>
    </citation>
    <scope>IDENTIFICATION</scope>
    <source>
        <strain evidence="2">wikel</strain>
    </source>
</reference>
<dbReference type="VEuPathDB" id="VectorBase:ISCW021141"/>
<evidence type="ECO:0000313" key="1">
    <source>
        <dbReference type="EMBL" id="EEC15261.1"/>
    </source>
</evidence>
<dbReference type="VEuPathDB" id="VectorBase:ISCI021141"/>
<dbReference type="AlphaFoldDB" id="B7Q8T9"/>
<dbReference type="OrthoDB" id="6488489at2759"/>
<evidence type="ECO:0000313" key="2">
    <source>
        <dbReference type="EnsemblMetazoa" id="ISCW021141-PA"/>
    </source>
</evidence>
<accession>B7Q8T9</accession>
<dbReference type="Proteomes" id="UP000001555">
    <property type="component" value="Unassembled WGS sequence"/>
</dbReference>
<proteinExistence type="predicted"/>
<protein>
    <submittedName>
        <fullName evidence="1 2">Uncharacterized protein</fullName>
    </submittedName>
</protein>